<name>A0AAW0DVT6_9AGAR</name>
<reference evidence="1 2" key="1">
    <citation type="submission" date="2024-01" db="EMBL/GenBank/DDBJ databases">
        <title>A draft genome for a cacao thread blight-causing isolate of Paramarasmius palmivorus.</title>
        <authorList>
            <person name="Baruah I.K."/>
            <person name="Bukari Y."/>
            <person name="Amoako-Attah I."/>
            <person name="Meinhardt L.W."/>
            <person name="Bailey B.A."/>
            <person name="Cohen S.P."/>
        </authorList>
    </citation>
    <scope>NUCLEOTIDE SEQUENCE [LARGE SCALE GENOMIC DNA]</scope>
    <source>
        <strain evidence="1 2">GH-12</strain>
    </source>
</reference>
<sequence>MPAVNSLRSRLFSPRTRSANKHRFSPYPVSEGTPYYPVSEANDDIVIRAGSPFDNHRFSPHPVSEANHDIATRPATSPFDNPRADLRLRSFDGVEFKVFSSILTAISPLFDDVLHADHSTPSDQLIVSGISVEARVEHGPTVIRVVERSEDLEKVLRLFQPGVPIPLFPQLDDMISAIDIMIKYQMTKTAEYKAFVDAFLDRPLKEKVAERVWHNTIRVFWALRDRAPSVGDALEKAPKRVLGIPLEYLVTAFVPEMATRTAKDLIELQRYHFQTSQTLQSHTPSFLSWPNDAPQLLYSCGKTSLTVSLTLRGLHMLYRSALEHCDDHPFQAAVFSCICSLLPSEESWRCLSCKRLDCSSMVAKYQEILQKEMEYAISSATLQL</sequence>
<proteinExistence type="predicted"/>
<dbReference type="EMBL" id="JAYKXP010000006">
    <property type="protein sequence ID" value="KAK7056801.1"/>
    <property type="molecule type" value="Genomic_DNA"/>
</dbReference>
<accession>A0AAW0DVT6</accession>
<dbReference type="AlphaFoldDB" id="A0AAW0DVT6"/>
<evidence type="ECO:0000313" key="1">
    <source>
        <dbReference type="EMBL" id="KAK7056801.1"/>
    </source>
</evidence>
<evidence type="ECO:0008006" key="3">
    <source>
        <dbReference type="Google" id="ProtNLM"/>
    </source>
</evidence>
<organism evidence="1 2">
    <name type="scientific">Paramarasmius palmivorus</name>
    <dbReference type="NCBI Taxonomy" id="297713"/>
    <lineage>
        <taxon>Eukaryota</taxon>
        <taxon>Fungi</taxon>
        <taxon>Dikarya</taxon>
        <taxon>Basidiomycota</taxon>
        <taxon>Agaricomycotina</taxon>
        <taxon>Agaricomycetes</taxon>
        <taxon>Agaricomycetidae</taxon>
        <taxon>Agaricales</taxon>
        <taxon>Marasmiineae</taxon>
        <taxon>Marasmiaceae</taxon>
        <taxon>Paramarasmius</taxon>
    </lineage>
</organism>
<evidence type="ECO:0000313" key="2">
    <source>
        <dbReference type="Proteomes" id="UP001383192"/>
    </source>
</evidence>
<gene>
    <name evidence="1" type="ORF">VNI00_002518</name>
</gene>
<dbReference type="Proteomes" id="UP001383192">
    <property type="component" value="Unassembled WGS sequence"/>
</dbReference>
<protein>
    <recommendedName>
        <fullName evidence="3">BTB domain-containing protein</fullName>
    </recommendedName>
</protein>
<keyword evidence="2" id="KW-1185">Reference proteome</keyword>
<comment type="caution">
    <text evidence="1">The sequence shown here is derived from an EMBL/GenBank/DDBJ whole genome shotgun (WGS) entry which is preliminary data.</text>
</comment>